<dbReference type="InterPro" id="IPR046346">
    <property type="entry name" value="Aminoacid_DH-like_N_sf"/>
</dbReference>
<proteinExistence type="predicted"/>
<evidence type="ECO:0000259" key="4">
    <source>
        <dbReference type="Pfam" id="PF21077"/>
    </source>
</evidence>
<dbReference type="InterPro" id="IPR049064">
    <property type="entry name" value="NAD_Glu_DH_ACT3"/>
</dbReference>
<dbReference type="Pfam" id="PF21077">
    <property type="entry name" value="GDH_ACT3"/>
    <property type="match status" value="1"/>
</dbReference>
<dbReference type="Pfam" id="PF21078">
    <property type="entry name" value="GDH_HM3"/>
    <property type="match status" value="1"/>
</dbReference>
<dbReference type="Proteomes" id="UP001497493">
    <property type="component" value="Chromosome"/>
</dbReference>
<dbReference type="InterPro" id="IPR049056">
    <property type="entry name" value="NAD_Glu_DH_HM3"/>
</dbReference>
<dbReference type="SUPFAM" id="SSF53223">
    <property type="entry name" value="Aminoacid dehydrogenase-like, N-terminal domain"/>
    <property type="match status" value="1"/>
</dbReference>
<evidence type="ECO:0000259" key="2">
    <source>
        <dbReference type="Pfam" id="PF05088"/>
    </source>
</evidence>
<dbReference type="Pfam" id="PF21074">
    <property type="entry name" value="GDH_C"/>
    <property type="match status" value="1"/>
</dbReference>
<dbReference type="RefSeq" id="WP_348758710.1">
    <property type="nucleotide sequence ID" value="NZ_OZ026884.1"/>
</dbReference>
<name>A0ABM9NEW2_9GAMM</name>
<evidence type="ECO:0000313" key="6">
    <source>
        <dbReference type="Proteomes" id="UP001497493"/>
    </source>
</evidence>
<dbReference type="EMBL" id="OZ026884">
    <property type="protein sequence ID" value="CAL1239122.1"/>
    <property type="molecule type" value="Genomic_DNA"/>
</dbReference>
<reference evidence="5 6" key="1">
    <citation type="submission" date="2024-04" db="EMBL/GenBank/DDBJ databases">
        <authorList>
            <person name="Cremers G."/>
        </authorList>
    </citation>
    <scope>NUCLEOTIDE SEQUENCE [LARGE SCALE GENOMIC DNA]</scope>
    <source>
        <strain evidence="5">MeCH1-AG</strain>
    </source>
</reference>
<gene>
    <name evidence="5" type="ORF">MECH1_V1_0346</name>
</gene>
<dbReference type="InterPro" id="IPR007780">
    <property type="entry name" value="NAD_Glu_DH_bac"/>
</dbReference>
<dbReference type="InterPro" id="IPR036291">
    <property type="entry name" value="NAD(P)-bd_dom_sf"/>
</dbReference>
<feature type="domain" description="NAD-glutamate dehydrogenase catalytic" evidence="2">
    <location>
        <begin position="240"/>
        <end position="730"/>
    </location>
</feature>
<evidence type="ECO:0000259" key="3">
    <source>
        <dbReference type="Pfam" id="PF21074"/>
    </source>
</evidence>
<dbReference type="PANTHER" id="PTHR43403">
    <property type="entry name" value="NAD-SPECIFIC GLUTAMATE DEHYDROGENASE"/>
    <property type="match status" value="1"/>
</dbReference>
<sequence length="1117" mass="123909">MSWEHEFKSRLEGAARETGQTLAPELGAGLFSPEYRSTVPPALAVRDALRLDALLREGGESFDLWEPRPELGDTHYRVQLYGDRERSLDEVMPFLQNLGLRVIDQVSFRLPAASGSLFLRSFAVDPVTAAVDPMARRQPLLEALQALLAGWVENDALNGLLLLTGLSWREIDVFRAYRNYYFQLGSRFGRFRFHRALLANPRVADLLFRYFSARFEPSGRWHSPAQREEEALSPLRAELGAALEAVADSNEDRILRDLFNLVDATVRTDFYQPKPPGAQAIALKINSLGVINSPAPRPLCEIYVHSWLMEGIHLRGAKVARGGIRWSDRPDDFRSEILGLMRTQMTKNVLIVPLGAKGGFVLNNPGRTPDESAQLARQAYEILIRSLLNLTDNRVGNAIVAPPATVTYDGPDPYLVVAADKGTARLSDRANAIAQSYRFWLGDAFASGGSHGYHHKRLGITARGAWVCVRRHFREAAQDIDSRPFTVVGIGSMDGDVFGNGMLLSENIRLLGAFSASHIFLDPDPDPAQSFRERRRLFELPGSTWADYDRRLLSAGGGVFPRDAKDIPLSPEVRAWLGVRHTSTDGEGLIRLLLTAPVDLLWLGGVGTYVKATAESHEAVADRANDPVRVDAGQLRAKVVGEGANLGFTQQARVEYALAGGRINTDAVDNSAGVDLSDHEVNLKILMDLLLERGAIADAAERNRWLAELTAPVVQAVLANNHGQSLCLSLDRQRCLRDPEPFLELADRLVNAGLLDRALESFPTRNEVLARPDAALVRPELAVLMAHAKLALKRALLEGDPQPLQPWTAEALASYFPAPLRDRFGAFLKDHSLAREITATVVCNQVIHQAGASFPVWVEELEPAQLLRAVEAYLLYDRLVDGQTLRHKLYALDDRLPADRQYRLLLQLEDLLARFCRWALQQPQPPTPDRVPMDAWRAELKAYLDHLADTVPAGELPKREQRIVELVALGFTPEEARLMAFPEHLEDFPALLDLAAHSGESLVAVAALNDAVAAHLDLRRLTLRLEEVAPRDPWERRARDALLDRFRHAGPRFTRTLLRAGTRDPAALFAAAAVQPKLTAFRRLQREFAEAQANSVIPFAALGAALETLLETCLLDR</sequence>
<dbReference type="GO" id="GO:0004352">
    <property type="term" value="F:glutamate dehydrogenase (NAD+) activity"/>
    <property type="evidence" value="ECO:0007669"/>
    <property type="project" value="UniProtKB-EC"/>
</dbReference>
<protein>
    <submittedName>
        <fullName evidence="5">NAD-specific glutamate dehydrogenase, large form</fullName>
        <ecNumber evidence="5">1.4.1.2</ecNumber>
    </submittedName>
</protein>
<accession>A0ABM9NEW2</accession>
<dbReference type="SUPFAM" id="SSF51735">
    <property type="entry name" value="NAD(P)-binding Rossmann-fold domains"/>
    <property type="match status" value="1"/>
</dbReference>
<feature type="domain" description="NAD-specific glutamate dehydrogenase C-terminal" evidence="3">
    <location>
        <begin position="775"/>
        <end position="1109"/>
    </location>
</feature>
<feature type="domain" description="NAD-glutamate dehydrogenase ACT3" evidence="4">
    <location>
        <begin position="64"/>
        <end position="125"/>
    </location>
</feature>
<keyword evidence="6" id="KW-1185">Reference proteome</keyword>
<organism evidence="5 6">
    <name type="scientific">Candidatus Methylocalor cossyra</name>
    <dbReference type="NCBI Taxonomy" id="3108543"/>
    <lineage>
        <taxon>Bacteria</taxon>
        <taxon>Pseudomonadati</taxon>
        <taxon>Pseudomonadota</taxon>
        <taxon>Gammaproteobacteria</taxon>
        <taxon>Methylococcales</taxon>
        <taxon>Methylococcaceae</taxon>
        <taxon>Candidatus Methylocalor</taxon>
    </lineage>
</organism>
<keyword evidence="1 5" id="KW-0560">Oxidoreductase</keyword>
<dbReference type="PANTHER" id="PTHR43403:SF1">
    <property type="entry name" value="NAD-SPECIFIC GLUTAMATE DEHYDROGENASE"/>
    <property type="match status" value="1"/>
</dbReference>
<dbReference type="InterPro" id="IPR048381">
    <property type="entry name" value="GDH_C"/>
</dbReference>
<evidence type="ECO:0000256" key="1">
    <source>
        <dbReference type="ARBA" id="ARBA00023002"/>
    </source>
</evidence>
<dbReference type="Pfam" id="PF05088">
    <property type="entry name" value="Bac_GDH_CD"/>
    <property type="match status" value="1"/>
</dbReference>
<dbReference type="EC" id="1.4.1.2" evidence="5"/>
<evidence type="ECO:0000313" key="5">
    <source>
        <dbReference type="EMBL" id="CAL1239122.1"/>
    </source>
</evidence>
<dbReference type="InterPro" id="IPR028971">
    <property type="entry name" value="NAD-GDH_cat"/>
</dbReference>
<dbReference type="Gene3D" id="3.40.50.720">
    <property type="entry name" value="NAD(P)-binding Rossmann-like Domain"/>
    <property type="match status" value="1"/>
</dbReference>